<feature type="repeat" description="TPR" evidence="3">
    <location>
        <begin position="306"/>
        <end position="339"/>
    </location>
</feature>
<keyword evidence="5" id="KW-1185">Reference proteome</keyword>
<dbReference type="AlphaFoldDB" id="A0A7H0VG47"/>
<evidence type="ECO:0000256" key="2">
    <source>
        <dbReference type="ARBA" id="ARBA00022803"/>
    </source>
</evidence>
<dbReference type="Pfam" id="PF13181">
    <property type="entry name" value="TPR_8"/>
    <property type="match status" value="1"/>
</dbReference>
<sequence>MFEDENEDDFFNLLDLIDEFKRMEAAGQSRFYDLEEFEAISDYFYETGKSQKALEVLEMAIDQHPYASSLQLKKVQYLTSLDKTREASKVLKELEGQVHDYYEMHMARAGLYSKTGNHQKAIEQYRQALAHTEFPEDVYHLLALEYQLIGAYDKALRYLKMSLALYPEDEIALYNLALCYDLLERPEQGIEYLESFIDENPYSEIAWYHLGLMQSKMGDNLQALRSLDYAILIDDYFSAAYYEKARILEQEFRYQEAAETYQATFEYDGASGYGYYKTGLCYLRLGKNQQAEKYLNKAIQEDAELEEAYYELALLKDEQKQWAESLYLINKAVELDPENWEYRHSSAMMHRRAGKLDEAVLIYTKLIEDEYYNASTFTEYAQLLFDMCEFKQGMDVLYQALELIPDSSQLRYQLAGYLYTIEEQDEAEIYLQKAMALDPGGKSFFLALFPWLKKNPSVRLLLGLD</sequence>
<dbReference type="PROSITE" id="PS50005">
    <property type="entry name" value="TPR"/>
    <property type="match status" value="3"/>
</dbReference>
<dbReference type="Proteomes" id="UP000516305">
    <property type="component" value="Chromosome"/>
</dbReference>
<dbReference type="InterPro" id="IPR019734">
    <property type="entry name" value="TPR_rpt"/>
</dbReference>
<dbReference type="Pfam" id="PF13432">
    <property type="entry name" value="TPR_16"/>
    <property type="match status" value="3"/>
</dbReference>
<evidence type="ECO:0000313" key="4">
    <source>
        <dbReference type="EMBL" id="QNR24695.1"/>
    </source>
</evidence>
<dbReference type="RefSeq" id="WP_210759222.1">
    <property type="nucleotide sequence ID" value="NZ_CP060139.1"/>
</dbReference>
<keyword evidence="1" id="KW-0677">Repeat</keyword>
<keyword evidence="2 3" id="KW-0802">TPR repeat</keyword>
<dbReference type="InterPro" id="IPR050498">
    <property type="entry name" value="Ycf3"/>
</dbReference>
<evidence type="ECO:0000256" key="3">
    <source>
        <dbReference type="PROSITE-ProRule" id="PRU00339"/>
    </source>
</evidence>
<evidence type="ECO:0000313" key="5">
    <source>
        <dbReference type="Proteomes" id="UP000516305"/>
    </source>
</evidence>
<organism evidence="4 5">
    <name type="scientific">Croceimicrobium hydrocarbonivorans</name>
    <dbReference type="NCBI Taxonomy" id="2761580"/>
    <lineage>
        <taxon>Bacteria</taxon>
        <taxon>Pseudomonadati</taxon>
        <taxon>Bacteroidota</taxon>
        <taxon>Flavobacteriia</taxon>
        <taxon>Flavobacteriales</taxon>
        <taxon>Owenweeksiaceae</taxon>
        <taxon>Croceimicrobium</taxon>
    </lineage>
</organism>
<feature type="repeat" description="TPR" evidence="3">
    <location>
        <begin position="272"/>
        <end position="305"/>
    </location>
</feature>
<feature type="repeat" description="TPR" evidence="3">
    <location>
        <begin position="136"/>
        <end position="169"/>
    </location>
</feature>
<dbReference type="SMART" id="SM00028">
    <property type="entry name" value="TPR"/>
    <property type="match status" value="9"/>
</dbReference>
<accession>A0A7H0VG47</accession>
<dbReference type="PANTHER" id="PTHR44858:SF1">
    <property type="entry name" value="UDP-N-ACETYLGLUCOSAMINE--PEPTIDE N-ACETYLGLUCOSAMINYLTRANSFERASE SPINDLY-RELATED"/>
    <property type="match status" value="1"/>
</dbReference>
<protein>
    <submittedName>
        <fullName evidence="4">Tetratricopeptide repeat protein</fullName>
    </submittedName>
</protein>
<dbReference type="KEGG" id="chyd:H4K34_02295"/>
<dbReference type="InterPro" id="IPR011990">
    <property type="entry name" value="TPR-like_helical_dom_sf"/>
</dbReference>
<proteinExistence type="predicted"/>
<reference evidence="4 5" key="1">
    <citation type="submission" date="2020-08" db="EMBL/GenBank/DDBJ databases">
        <title>Croceimicrobium hydrocarbonivorans gen. nov., sp. nov., a novel marine bacterium isolated from a bacterial consortium that degrades polyethylene terephthalate.</title>
        <authorList>
            <person name="Liu R."/>
        </authorList>
    </citation>
    <scope>NUCLEOTIDE SEQUENCE [LARGE SCALE GENOMIC DNA]</scope>
    <source>
        <strain evidence="4 5">A20-9</strain>
    </source>
</reference>
<dbReference type="SUPFAM" id="SSF48452">
    <property type="entry name" value="TPR-like"/>
    <property type="match status" value="3"/>
</dbReference>
<evidence type="ECO:0000256" key="1">
    <source>
        <dbReference type="ARBA" id="ARBA00022737"/>
    </source>
</evidence>
<dbReference type="PANTHER" id="PTHR44858">
    <property type="entry name" value="TETRATRICOPEPTIDE REPEAT PROTEIN 6"/>
    <property type="match status" value="1"/>
</dbReference>
<dbReference type="EMBL" id="CP060139">
    <property type="protein sequence ID" value="QNR24695.1"/>
    <property type="molecule type" value="Genomic_DNA"/>
</dbReference>
<gene>
    <name evidence="4" type="ORF">H4K34_02295</name>
</gene>
<name>A0A7H0VG47_9FLAO</name>
<dbReference type="Gene3D" id="1.25.40.10">
    <property type="entry name" value="Tetratricopeptide repeat domain"/>
    <property type="match status" value="3"/>
</dbReference>